<dbReference type="AlphaFoldDB" id="A0A165EZ44"/>
<comment type="similarity">
    <text evidence="1">Belongs to the gamma-glutamylcyclotransferase family.</text>
</comment>
<dbReference type="InterPro" id="IPR013024">
    <property type="entry name" value="GGCT-like"/>
</dbReference>
<organism evidence="5 6">
    <name type="scientific">Calocera cornea HHB12733</name>
    <dbReference type="NCBI Taxonomy" id="1353952"/>
    <lineage>
        <taxon>Eukaryota</taxon>
        <taxon>Fungi</taxon>
        <taxon>Dikarya</taxon>
        <taxon>Basidiomycota</taxon>
        <taxon>Agaricomycotina</taxon>
        <taxon>Dacrymycetes</taxon>
        <taxon>Dacrymycetales</taxon>
        <taxon>Dacrymycetaceae</taxon>
        <taxon>Calocera</taxon>
    </lineage>
</organism>
<evidence type="ECO:0000313" key="5">
    <source>
        <dbReference type="EMBL" id="KZT55845.1"/>
    </source>
</evidence>
<dbReference type="PANTHER" id="PTHR31544">
    <property type="entry name" value="AIG2-LIKE PROTEIN D"/>
    <property type="match status" value="1"/>
</dbReference>
<dbReference type="SUPFAM" id="SSF110857">
    <property type="entry name" value="Gamma-glutamyl cyclotransferase-like"/>
    <property type="match status" value="1"/>
</dbReference>
<dbReference type="PANTHER" id="PTHR31544:SF2">
    <property type="entry name" value="AIG2-LIKE PROTEIN D"/>
    <property type="match status" value="1"/>
</dbReference>
<dbReference type="CDD" id="cd06661">
    <property type="entry name" value="GGCT_like"/>
    <property type="match status" value="1"/>
</dbReference>
<keyword evidence="6" id="KW-1185">Reference proteome</keyword>
<evidence type="ECO:0000259" key="4">
    <source>
        <dbReference type="Pfam" id="PF06094"/>
    </source>
</evidence>
<evidence type="ECO:0000256" key="3">
    <source>
        <dbReference type="ARBA" id="ARBA00030602"/>
    </source>
</evidence>
<dbReference type="EMBL" id="KV423988">
    <property type="protein sequence ID" value="KZT55845.1"/>
    <property type="molecule type" value="Genomic_DNA"/>
</dbReference>
<feature type="non-terminal residue" evidence="5">
    <location>
        <position position="175"/>
    </location>
</feature>
<protein>
    <recommendedName>
        <fullName evidence="3">Putative gamma-glutamylcyclotransferase</fullName>
    </recommendedName>
</protein>
<evidence type="ECO:0000313" key="6">
    <source>
        <dbReference type="Proteomes" id="UP000076842"/>
    </source>
</evidence>
<dbReference type="Proteomes" id="UP000076842">
    <property type="component" value="Unassembled WGS sequence"/>
</dbReference>
<evidence type="ECO:0000256" key="1">
    <source>
        <dbReference type="ARBA" id="ARBA00008861"/>
    </source>
</evidence>
<dbReference type="Pfam" id="PF06094">
    <property type="entry name" value="GGACT"/>
    <property type="match status" value="1"/>
</dbReference>
<dbReference type="InParanoid" id="A0A165EZ44"/>
<name>A0A165EZ44_9BASI</name>
<sequence length="175" mass="19200">MEVPAPPGENEVPTAGFFYGTLMETPILDAMIKSPLSSLTACTALLPEFTRHGIVGSVPPALLPFHEARAAGMVTDKLAASDRCVRGVLVQGLTEADWEHLDWYEGRLYTRAIVHVYRLSELGPISSPHVADLTTALAMPDLSTLDPAIAVYAYVWVAPLTFLTRDIWSFEEFVR</sequence>
<dbReference type="Gene3D" id="3.10.490.10">
    <property type="entry name" value="Gamma-glutamyl cyclotransferase-like"/>
    <property type="match status" value="1"/>
</dbReference>
<proteinExistence type="inferred from homology"/>
<dbReference type="InterPro" id="IPR045038">
    <property type="entry name" value="AIG2-like"/>
</dbReference>
<keyword evidence="2" id="KW-0808">Transferase</keyword>
<dbReference type="InterPro" id="IPR036568">
    <property type="entry name" value="GGCT-like_sf"/>
</dbReference>
<dbReference type="OrthoDB" id="1044435at2759"/>
<gene>
    <name evidence="5" type="ORF">CALCODRAFT_455073</name>
</gene>
<feature type="domain" description="Gamma-glutamylcyclotransferase AIG2-like" evidence="4">
    <location>
        <begin position="17"/>
        <end position="118"/>
    </location>
</feature>
<accession>A0A165EZ44</accession>
<dbReference type="GO" id="GO:0016740">
    <property type="term" value="F:transferase activity"/>
    <property type="evidence" value="ECO:0007669"/>
    <property type="project" value="UniProtKB-KW"/>
</dbReference>
<evidence type="ECO:0000256" key="2">
    <source>
        <dbReference type="ARBA" id="ARBA00022679"/>
    </source>
</evidence>
<reference evidence="5 6" key="1">
    <citation type="journal article" date="2016" name="Mol. Biol. Evol.">
        <title>Comparative Genomics of Early-Diverging Mushroom-Forming Fungi Provides Insights into the Origins of Lignocellulose Decay Capabilities.</title>
        <authorList>
            <person name="Nagy L.G."/>
            <person name="Riley R."/>
            <person name="Tritt A."/>
            <person name="Adam C."/>
            <person name="Daum C."/>
            <person name="Floudas D."/>
            <person name="Sun H."/>
            <person name="Yadav J.S."/>
            <person name="Pangilinan J."/>
            <person name="Larsson K.H."/>
            <person name="Matsuura K."/>
            <person name="Barry K."/>
            <person name="Labutti K."/>
            <person name="Kuo R."/>
            <person name="Ohm R.A."/>
            <person name="Bhattacharya S.S."/>
            <person name="Shirouzu T."/>
            <person name="Yoshinaga Y."/>
            <person name="Martin F.M."/>
            <person name="Grigoriev I.V."/>
            <person name="Hibbett D.S."/>
        </authorList>
    </citation>
    <scope>NUCLEOTIDE SEQUENCE [LARGE SCALE GENOMIC DNA]</scope>
    <source>
        <strain evidence="5 6">HHB12733</strain>
    </source>
</reference>
<dbReference type="InterPro" id="IPR009288">
    <property type="entry name" value="AIG2-like_dom"/>
</dbReference>